<dbReference type="Proteomes" id="UP000800039">
    <property type="component" value="Unassembled WGS sequence"/>
</dbReference>
<proteinExistence type="predicted"/>
<reference evidence="1" key="1">
    <citation type="submission" date="2020-01" db="EMBL/GenBank/DDBJ databases">
        <authorList>
            <consortium name="DOE Joint Genome Institute"/>
            <person name="Haridas S."/>
            <person name="Albert R."/>
            <person name="Binder M."/>
            <person name="Bloem J."/>
            <person name="Labutti K."/>
            <person name="Salamov A."/>
            <person name="Andreopoulos B."/>
            <person name="Baker S.E."/>
            <person name="Barry K."/>
            <person name="Bills G."/>
            <person name="Bluhm B.H."/>
            <person name="Cannon C."/>
            <person name="Castanera R."/>
            <person name="Culley D.E."/>
            <person name="Daum C."/>
            <person name="Ezra D."/>
            <person name="Gonzalez J.B."/>
            <person name="Henrissat B."/>
            <person name="Kuo A."/>
            <person name="Liang C."/>
            <person name="Lipzen A."/>
            <person name="Lutzoni F."/>
            <person name="Magnuson J."/>
            <person name="Mondo S."/>
            <person name="Nolan M."/>
            <person name="Ohm R."/>
            <person name="Pangilinan J."/>
            <person name="Park H.-J."/>
            <person name="Ramirez L."/>
            <person name="Alfaro M."/>
            <person name="Sun H."/>
            <person name="Tritt A."/>
            <person name="Yoshinaga Y."/>
            <person name="Zwiers L.-H."/>
            <person name="Turgeon B.G."/>
            <person name="Goodwin S.B."/>
            <person name="Spatafora J.W."/>
            <person name="Crous P.W."/>
            <person name="Grigoriev I.V."/>
        </authorList>
    </citation>
    <scope>NUCLEOTIDE SEQUENCE</scope>
    <source>
        <strain evidence="1">CBS 394.84</strain>
    </source>
</reference>
<evidence type="ECO:0000313" key="1">
    <source>
        <dbReference type="EMBL" id="KAF1846195.1"/>
    </source>
</evidence>
<accession>A0A9P4GIG7</accession>
<sequence>MALQWETYETPHQNGYHRLTVLDFLMCESPLKVASSSSLRCWIEEDASPVELELHCSQSVLMVLTSETAPKTPQHTSLPNMTNSNNLKAQLDEVIASLVRRHERMAEMRAAGTPEASPRLGAEKAAKETEIRVFVEFSAKVRAAQAQERSFDRWWTTLGSAEREQRIEDAWREKYHQPRRRD</sequence>
<dbReference type="AlphaFoldDB" id="A0A9P4GIG7"/>
<name>A0A9P4GIG7_9PLEO</name>
<evidence type="ECO:0000313" key="2">
    <source>
        <dbReference type="Proteomes" id="UP000800039"/>
    </source>
</evidence>
<protein>
    <submittedName>
        <fullName evidence="1">Uncharacterized protein</fullName>
    </submittedName>
</protein>
<comment type="caution">
    <text evidence="1">The sequence shown here is derived from an EMBL/GenBank/DDBJ whole genome shotgun (WGS) entry which is preliminary data.</text>
</comment>
<keyword evidence="2" id="KW-1185">Reference proteome</keyword>
<dbReference type="GeneID" id="63854204"/>
<dbReference type="EMBL" id="ML976616">
    <property type="protein sequence ID" value="KAF1846195.1"/>
    <property type="molecule type" value="Genomic_DNA"/>
</dbReference>
<dbReference type="RefSeq" id="XP_040788758.1">
    <property type="nucleotide sequence ID" value="XM_040936954.1"/>
</dbReference>
<organism evidence="1 2">
    <name type="scientific">Cucurbitaria berberidis CBS 394.84</name>
    <dbReference type="NCBI Taxonomy" id="1168544"/>
    <lineage>
        <taxon>Eukaryota</taxon>
        <taxon>Fungi</taxon>
        <taxon>Dikarya</taxon>
        <taxon>Ascomycota</taxon>
        <taxon>Pezizomycotina</taxon>
        <taxon>Dothideomycetes</taxon>
        <taxon>Pleosporomycetidae</taxon>
        <taxon>Pleosporales</taxon>
        <taxon>Pleosporineae</taxon>
        <taxon>Cucurbitariaceae</taxon>
        <taxon>Cucurbitaria</taxon>
    </lineage>
</organism>
<gene>
    <name evidence="1" type="ORF">K460DRAFT_406417</name>
</gene>